<evidence type="ECO:0000313" key="1">
    <source>
        <dbReference type="EMBL" id="AIG81349.1"/>
    </source>
</evidence>
<dbReference type="EMBL" id="CP008954">
    <property type="protein sequence ID" value="AIG81349.1"/>
    <property type="molecule type" value="Genomic_DNA"/>
</dbReference>
<sequence>MSTWRTGDTEPAANVTVLIDTKPSKTPYLVRQQEGWLWAAGLRELSVEPKPSRRTPLSWAFATSADDGVPCEVRELTATEHGFWEIS</sequence>
<dbReference type="KEGG" id="aja:AJAP_42910"/>
<accession>A0A075VA02</accession>
<dbReference type="RefSeq" id="WP_040133719.1">
    <property type="nucleotide sequence ID" value="NZ_CP008954.1"/>
</dbReference>
<keyword evidence="1" id="KW-0614">Plasmid</keyword>
<name>A0A075VA02_9PSEU</name>
<keyword evidence="2" id="KW-1185">Reference proteome</keyword>
<geneLocation type="plasmid" evidence="1 2">
    <name>pAmyja1</name>
</geneLocation>
<gene>
    <name evidence="1" type="ORF">AJAP_42910</name>
</gene>
<dbReference type="Proteomes" id="UP000028492">
    <property type="component" value="Plasmid pAmyja1"/>
</dbReference>
<organism evidence="1 2">
    <name type="scientific">Amycolatopsis japonica</name>
    <dbReference type="NCBI Taxonomy" id="208439"/>
    <lineage>
        <taxon>Bacteria</taxon>
        <taxon>Bacillati</taxon>
        <taxon>Actinomycetota</taxon>
        <taxon>Actinomycetes</taxon>
        <taxon>Pseudonocardiales</taxon>
        <taxon>Pseudonocardiaceae</taxon>
        <taxon>Amycolatopsis</taxon>
        <taxon>Amycolatopsis japonica group</taxon>
    </lineage>
</organism>
<dbReference type="HOGENOM" id="CLU_2476532_0_0_11"/>
<reference evidence="1 2" key="1">
    <citation type="journal article" date="2014" name="J. Biotechnol.">
        <title>Complete genome sequence of the actinobacterium Amycolatopsis japonica MG417-CF17(T) (=DSM 44213T) producing (S,S)-N,N'-ethylenediaminedisuccinic acid.</title>
        <authorList>
            <person name="Stegmann E."/>
            <person name="Albersmeier A."/>
            <person name="Spohn M."/>
            <person name="Gert H."/>
            <person name="Weber T."/>
            <person name="Wohlleben W."/>
            <person name="Kalinowski J."/>
            <person name="Ruckert C."/>
        </authorList>
    </citation>
    <scope>NUCLEOTIDE SEQUENCE [LARGE SCALE GENOMIC DNA]</scope>
    <source>
        <strain evidence="2">MG417-CF17 (DSM 44213)</strain>
        <plasmid evidence="1">pAmyja1</plasmid>
    </source>
</reference>
<dbReference type="AlphaFoldDB" id="A0A075VA02"/>
<proteinExistence type="predicted"/>
<protein>
    <submittedName>
        <fullName evidence="1">Uncharacterized protein</fullName>
    </submittedName>
</protein>
<evidence type="ECO:0000313" key="2">
    <source>
        <dbReference type="Proteomes" id="UP000028492"/>
    </source>
</evidence>